<dbReference type="PANTHER" id="PTHR46733">
    <property type="entry name" value="26.5 KDA HEAT SHOCK PROTEIN, MITOCHONDRIAL"/>
    <property type="match status" value="1"/>
</dbReference>
<evidence type="ECO:0000313" key="5">
    <source>
        <dbReference type="EMBL" id="AGK61097.1"/>
    </source>
</evidence>
<dbReference type="InterPro" id="IPR008978">
    <property type="entry name" value="HSP20-like_chaperone"/>
</dbReference>
<evidence type="ECO:0000256" key="3">
    <source>
        <dbReference type="RuleBase" id="RU003616"/>
    </source>
</evidence>
<dbReference type="SUPFAM" id="SSF49764">
    <property type="entry name" value="HSP20-like chaperones"/>
    <property type="match status" value="1"/>
</dbReference>
<protein>
    <submittedName>
        <fullName evidence="5">Heat shock protein Hsp20</fullName>
    </submittedName>
</protein>
<evidence type="ECO:0000313" key="6">
    <source>
        <dbReference type="Proteomes" id="UP000013307"/>
    </source>
</evidence>
<dbReference type="InterPro" id="IPR044587">
    <property type="entry name" value="HSP21-like"/>
</dbReference>
<keyword evidence="1 5" id="KW-0346">Stress response</keyword>
<dbReference type="PANTHER" id="PTHR46733:SF4">
    <property type="entry name" value="HEAT SHOCK PROTEIN 21, CHLOROPLASTIC"/>
    <property type="match status" value="1"/>
</dbReference>
<dbReference type="GO" id="GO:0009408">
    <property type="term" value="P:response to heat"/>
    <property type="evidence" value="ECO:0007669"/>
    <property type="project" value="InterPro"/>
</dbReference>
<dbReference type="CDD" id="cd06464">
    <property type="entry name" value="ACD_sHsps-like"/>
    <property type="match status" value="1"/>
</dbReference>
<evidence type="ECO:0000259" key="4">
    <source>
        <dbReference type="PROSITE" id="PS01031"/>
    </source>
</evidence>
<dbReference type="PROSITE" id="PS01031">
    <property type="entry name" value="SHSP"/>
    <property type="match status" value="1"/>
</dbReference>
<dbReference type="OrthoDB" id="198277at2157"/>
<sequence length="136" mass="16516">MRRFMDPFEELRRMQERIGRLFEEFEPRYAAYTIPVDVIDEDDRIRVVAELPGFDKKDIEVYVEDSDLVIRAERKEEEEEVRKNYIRKERRYGETYRRIAIPMEVEVDKITAKYNNGILEVILPKSEKERKVIKID</sequence>
<gene>
    <name evidence="5" type="ORF">Asulf_01096</name>
</gene>
<comment type="similarity">
    <text evidence="2 3">Belongs to the small heat shock protein (HSP20) family.</text>
</comment>
<reference evidence="5 6" key="1">
    <citation type="journal article" date="2013" name="Genome Announc.">
        <title>Complete Genome Sequence of the Thermophilic and Facultatively Chemolithoautotrophic Sulfate Reducer Archaeoglobus sulfaticallidus Strain PM70-1T.</title>
        <authorList>
            <person name="Stokke R."/>
            <person name="Hocking W.P."/>
            <person name="Steinsbu B.O."/>
            <person name="Steen I.H."/>
        </authorList>
    </citation>
    <scope>NUCLEOTIDE SEQUENCE [LARGE SCALE GENOMIC DNA]</scope>
    <source>
        <strain evidence="5">PM70-1</strain>
    </source>
</reference>
<keyword evidence="6" id="KW-1185">Reference proteome</keyword>
<dbReference type="Pfam" id="PF00011">
    <property type="entry name" value="HSP20"/>
    <property type="match status" value="1"/>
</dbReference>
<dbReference type="AlphaFoldDB" id="N0BFQ0"/>
<evidence type="ECO:0000256" key="2">
    <source>
        <dbReference type="PROSITE-ProRule" id="PRU00285"/>
    </source>
</evidence>
<dbReference type="HOGENOM" id="CLU_046737_12_4_2"/>
<dbReference type="KEGG" id="ast:Asulf_01096"/>
<dbReference type="Gene3D" id="2.60.40.790">
    <property type="match status" value="1"/>
</dbReference>
<dbReference type="RefSeq" id="WP_015590695.1">
    <property type="nucleotide sequence ID" value="NC_021169.1"/>
</dbReference>
<dbReference type="GeneID" id="15392737"/>
<proteinExistence type="inferred from homology"/>
<feature type="domain" description="SHSP" evidence="4">
    <location>
        <begin position="27"/>
        <end position="136"/>
    </location>
</feature>
<dbReference type="EMBL" id="CP005290">
    <property type="protein sequence ID" value="AGK61097.1"/>
    <property type="molecule type" value="Genomic_DNA"/>
</dbReference>
<evidence type="ECO:0000256" key="1">
    <source>
        <dbReference type="ARBA" id="ARBA00023016"/>
    </source>
</evidence>
<dbReference type="Proteomes" id="UP000013307">
    <property type="component" value="Chromosome"/>
</dbReference>
<dbReference type="eggNOG" id="arCOG01832">
    <property type="taxonomic scope" value="Archaea"/>
</dbReference>
<dbReference type="InterPro" id="IPR002068">
    <property type="entry name" value="A-crystallin/Hsp20_dom"/>
</dbReference>
<accession>N0BFQ0</accession>
<name>N0BFQ0_9EURY</name>
<organism evidence="5 6">
    <name type="scientific">Archaeoglobus sulfaticallidus PM70-1</name>
    <dbReference type="NCBI Taxonomy" id="387631"/>
    <lineage>
        <taxon>Archaea</taxon>
        <taxon>Methanobacteriati</taxon>
        <taxon>Methanobacteriota</taxon>
        <taxon>Archaeoglobi</taxon>
        <taxon>Archaeoglobales</taxon>
        <taxon>Archaeoglobaceae</taxon>
        <taxon>Archaeoglobus</taxon>
    </lineage>
</organism>
<dbReference type="STRING" id="387631.Asulf_01096"/>